<keyword evidence="2" id="KW-0472">Membrane</keyword>
<dbReference type="InterPro" id="IPR037185">
    <property type="entry name" value="EmrE-like"/>
</dbReference>
<keyword evidence="2" id="KW-0812">Transmembrane</keyword>
<evidence type="ECO:0000256" key="2">
    <source>
        <dbReference type="SAM" id="Phobius"/>
    </source>
</evidence>
<protein>
    <submittedName>
        <fullName evidence="5">DMT family transporter</fullName>
    </submittedName>
</protein>
<evidence type="ECO:0000256" key="3">
    <source>
        <dbReference type="SAM" id="SignalP"/>
    </source>
</evidence>
<keyword evidence="2" id="KW-1133">Transmembrane helix</keyword>
<feature type="transmembrane region" description="Helical" evidence="2">
    <location>
        <begin position="176"/>
        <end position="198"/>
    </location>
</feature>
<feature type="transmembrane region" description="Helical" evidence="2">
    <location>
        <begin position="89"/>
        <end position="107"/>
    </location>
</feature>
<feature type="transmembrane region" description="Helical" evidence="2">
    <location>
        <begin position="262"/>
        <end position="279"/>
    </location>
</feature>
<dbReference type="RefSeq" id="WP_345153433.1">
    <property type="nucleotide sequence ID" value="NZ_BAABEO010000025.1"/>
</dbReference>
<dbReference type="InterPro" id="IPR000620">
    <property type="entry name" value="EamA_dom"/>
</dbReference>
<evidence type="ECO:0000256" key="1">
    <source>
        <dbReference type="ARBA" id="ARBA00007362"/>
    </source>
</evidence>
<evidence type="ECO:0000313" key="6">
    <source>
        <dbReference type="Proteomes" id="UP001500752"/>
    </source>
</evidence>
<name>A0ABP7CXX9_9MICC</name>
<dbReference type="Proteomes" id="UP001500752">
    <property type="component" value="Unassembled WGS sequence"/>
</dbReference>
<feature type="transmembrane region" description="Helical" evidence="2">
    <location>
        <begin position="147"/>
        <end position="164"/>
    </location>
</feature>
<feature type="transmembrane region" description="Helical" evidence="2">
    <location>
        <begin position="62"/>
        <end position="83"/>
    </location>
</feature>
<feature type="transmembrane region" description="Helical" evidence="2">
    <location>
        <begin position="204"/>
        <end position="225"/>
    </location>
</feature>
<accession>A0ABP7CXX9</accession>
<feature type="signal peptide" evidence="3">
    <location>
        <begin position="1"/>
        <end position="21"/>
    </location>
</feature>
<feature type="transmembrane region" description="Helical" evidence="2">
    <location>
        <begin position="237"/>
        <end position="256"/>
    </location>
</feature>
<dbReference type="PANTHER" id="PTHR22911">
    <property type="entry name" value="ACYL-MALONYL CONDENSING ENZYME-RELATED"/>
    <property type="match status" value="1"/>
</dbReference>
<feature type="transmembrane region" description="Helical" evidence="2">
    <location>
        <begin position="31"/>
        <end position="50"/>
    </location>
</feature>
<feature type="domain" description="EamA" evidence="4">
    <location>
        <begin position="146"/>
        <end position="279"/>
    </location>
</feature>
<keyword evidence="6" id="KW-1185">Reference proteome</keyword>
<sequence length="298" mass="30315">MIFLLAALGVLGASASGPIIAATPGVSPLAMAFWRNVLGAGVMAVPMVVREPAALARAGRRGWGWSAVAALALALHFVCFMSSVRMTSVATATALACLQSVWIALFQRLGGIRLPWAVAGGIAVAFAGVVTITGFDLGGDPRALQGDALAIVGGMLAGAYTLAGSKARETLATGPYTTLCYGMTALILLALCVAFHVPLWGFGLAGWLGILALTVFAQLMGHTIFNHVVKHLGPLTVSTLILLEIPGAALIAALLLGESLPVATYAGMALIMAGLAAVVRGQRAAAPVKTAEPAELPL</sequence>
<evidence type="ECO:0000259" key="4">
    <source>
        <dbReference type="Pfam" id="PF00892"/>
    </source>
</evidence>
<feature type="transmembrane region" description="Helical" evidence="2">
    <location>
        <begin position="114"/>
        <end position="135"/>
    </location>
</feature>
<dbReference type="EMBL" id="BAABEO010000025">
    <property type="protein sequence ID" value="GAA3697923.1"/>
    <property type="molecule type" value="Genomic_DNA"/>
</dbReference>
<dbReference type="Pfam" id="PF00892">
    <property type="entry name" value="EamA"/>
    <property type="match status" value="2"/>
</dbReference>
<proteinExistence type="inferred from homology"/>
<gene>
    <name evidence="5" type="ORF">GCM10023081_38640</name>
</gene>
<comment type="caution">
    <text evidence="5">The sequence shown here is derived from an EMBL/GenBank/DDBJ whole genome shotgun (WGS) entry which is preliminary data.</text>
</comment>
<dbReference type="SUPFAM" id="SSF103481">
    <property type="entry name" value="Multidrug resistance efflux transporter EmrE"/>
    <property type="match status" value="2"/>
</dbReference>
<feature type="chain" id="PRO_5045942425" evidence="3">
    <location>
        <begin position="22"/>
        <end position="298"/>
    </location>
</feature>
<keyword evidence="3" id="KW-0732">Signal</keyword>
<dbReference type="PANTHER" id="PTHR22911:SF76">
    <property type="entry name" value="EAMA DOMAIN-CONTAINING PROTEIN"/>
    <property type="match status" value="1"/>
</dbReference>
<evidence type="ECO:0000313" key="5">
    <source>
        <dbReference type="EMBL" id="GAA3697923.1"/>
    </source>
</evidence>
<reference evidence="6" key="1">
    <citation type="journal article" date="2019" name="Int. J. Syst. Evol. Microbiol.">
        <title>The Global Catalogue of Microorganisms (GCM) 10K type strain sequencing project: providing services to taxonomists for standard genome sequencing and annotation.</title>
        <authorList>
            <consortium name="The Broad Institute Genomics Platform"/>
            <consortium name="The Broad Institute Genome Sequencing Center for Infectious Disease"/>
            <person name="Wu L."/>
            <person name="Ma J."/>
        </authorList>
    </citation>
    <scope>NUCLEOTIDE SEQUENCE [LARGE SCALE GENOMIC DNA]</scope>
    <source>
        <strain evidence="6">JCM 30742</strain>
    </source>
</reference>
<organism evidence="5 6">
    <name type="scientific">Arthrobacter ginkgonis</name>
    <dbReference type="NCBI Taxonomy" id="1630594"/>
    <lineage>
        <taxon>Bacteria</taxon>
        <taxon>Bacillati</taxon>
        <taxon>Actinomycetota</taxon>
        <taxon>Actinomycetes</taxon>
        <taxon>Micrococcales</taxon>
        <taxon>Micrococcaceae</taxon>
        <taxon>Arthrobacter</taxon>
    </lineage>
</organism>
<feature type="domain" description="EamA" evidence="4">
    <location>
        <begin position="3"/>
        <end position="133"/>
    </location>
</feature>
<comment type="similarity">
    <text evidence="1">Belongs to the EamA transporter family.</text>
</comment>